<dbReference type="EMBL" id="MU250651">
    <property type="protein sequence ID" value="KAG7439059.1"/>
    <property type="molecule type" value="Genomic_DNA"/>
</dbReference>
<dbReference type="AlphaFoldDB" id="A0A9P7VE66"/>
<keyword evidence="2" id="KW-1185">Reference proteome</keyword>
<name>A0A9P7VE66_9AGAR</name>
<comment type="caution">
    <text evidence="1">The sequence shown here is derived from an EMBL/GenBank/DDBJ whole genome shotgun (WGS) entry which is preliminary data.</text>
</comment>
<sequence length="207" mass="24184">MSTVNYQAVLIHWVDGVVGYRVSHYTLTNDTEGLQFESESTHQRKKSGPSFNDIGRLSDEHSSPIRFVPPFMQGGVIPSVWVYSYEDFPIHAPASRFEKRSLVLWLRAAFPHVTITINISAAVKRYLDTEYQASTFISFDFLKKDTRYFMVLTDSKSLDKRLHRRTWGIRFLTPKVQKILQDDAFADELRFTEYFLDYIDDIVRVQQ</sequence>
<dbReference type="GeneID" id="66100504"/>
<evidence type="ECO:0000313" key="1">
    <source>
        <dbReference type="EMBL" id="KAG7439059.1"/>
    </source>
</evidence>
<gene>
    <name evidence="1" type="ORF">BT62DRAFT_1014447</name>
</gene>
<dbReference type="RefSeq" id="XP_043032563.1">
    <property type="nucleotide sequence ID" value="XM_043178217.1"/>
</dbReference>
<reference evidence="1" key="1">
    <citation type="submission" date="2020-11" db="EMBL/GenBank/DDBJ databases">
        <title>Adaptations for nitrogen fixation in a non-lichenized fungal sporocarp promotes dispersal by wood-feeding termites.</title>
        <authorList>
            <consortium name="DOE Joint Genome Institute"/>
            <person name="Koch R.A."/>
            <person name="Yoon G."/>
            <person name="Arayal U."/>
            <person name="Lail K."/>
            <person name="Amirebrahimi M."/>
            <person name="Labutti K."/>
            <person name="Lipzen A."/>
            <person name="Riley R."/>
            <person name="Barry K."/>
            <person name="Henrissat B."/>
            <person name="Grigoriev I.V."/>
            <person name="Herr J.R."/>
            <person name="Aime M.C."/>
        </authorList>
    </citation>
    <scope>NUCLEOTIDE SEQUENCE</scope>
    <source>
        <strain evidence="1">MCA 3950</strain>
    </source>
</reference>
<accession>A0A9P7VE66</accession>
<organism evidence="1 2">
    <name type="scientific">Guyanagaster necrorhizus</name>
    <dbReference type="NCBI Taxonomy" id="856835"/>
    <lineage>
        <taxon>Eukaryota</taxon>
        <taxon>Fungi</taxon>
        <taxon>Dikarya</taxon>
        <taxon>Basidiomycota</taxon>
        <taxon>Agaricomycotina</taxon>
        <taxon>Agaricomycetes</taxon>
        <taxon>Agaricomycetidae</taxon>
        <taxon>Agaricales</taxon>
        <taxon>Marasmiineae</taxon>
        <taxon>Physalacriaceae</taxon>
        <taxon>Guyanagaster</taxon>
    </lineage>
</organism>
<proteinExistence type="predicted"/>
<evidence type="ECO:0000313" key="2">
    <source>
        <dbReference type="Proteomes" id="UP000812287"/>
    </source>
</evidence>
<protein>
    <submittedName>
        <fullName evidence="1">Uncharacterized protein</fullName>
    </submittedName>
</protein>
<dbReference type="Proteomes" id="UP000812287">
    <property type="component" value="Unassembled WGS sequence"/>
</dbReference>